<dbReference type="FunFam" id="3.30.70.330:FF:000511">
    <property type="entry name" value="RNA binding motif protein 34"/>
    <property type="match status" value="1"/>
</dbReference>
<dbReference type="FunFam" id="3.30.70.330:FF:000561">
    <property type="entry name" value="RNA-binding protein 34 isoform X2"/>
    <property type="match status" value="1"/>
</dbReference>
<feature type="compositionally biased region" description="Acidic residues" evidence="13">
    <location>
        <begin position="1"/>
        <end position="10"/>
    </location>
</feature>
<feature type="region of interest" description="Disordered" evidence="13">
    <location>
        <begin position="52"/>
        <end position="170"/>
    </location>
</feature>
<keyword evidence="5" id="KW-0677">Repeat</keyword>
<evidence type="ECO:0000256" key="10">
    <source>
        <dbReference type="ARBA" id="ARBA00067871"/>
    </source>
</evidence>
<feature type="compositionally biased region" description="Basic residues" evidence="13">
    <location>
        <begin position="92"/>
        <end position="102"/>
    </location>
</feature>
<keyword evidence="6" id="KW-0832">Ubl conjugation</keyword>
<organism evidence="15 16">
    <name type="scientific">Ornithorhynchus anatinus</name>
    <name type="common">Duckbill platypus</name>
    <dbReference type="NCBI Taxonomy" id="9258"/>
    <lineage>
        <taxon>Eukaryota</taxon>
        <taxon>Metazoa</taxon>
        <taxon>Chordata</taxon>
        <taxon>Craniata</taxon>
        <taxon>Vertebrata</taxon>
        <taxon>Euteleostomi</taxon>
        <taxon>Mammalia</taxon>
        <taxon>Monotremata</taxon>
        <taxon>Ornithorhynchidae</taxon>
        <taxon>Ornithorhynchus</taxon>
    </lineage>
</organism>
<proteinExistence type="inferred from homology"/>
<dbReference type="CDD" id="cd12395">
    <property type="entry name" value="RRM2_RBM34"/>
    <property type="match status" value="1"/>
</dbReference>
<keyword evidence="3" id="KW-1017">Isopeptide bond</keyword>
<dbReference type="InterPro" id="IPR000504">
    <property type="entry name" value="RRM_dom"/>
</dbReference>
<dbReference type="GO" id="GO:0005654">
    <property type="term" value="C:nucleoplasm"/>
    <property type="evidence" value="ECO:0007669"/>
    <property type="project" value="Ensembl"/>
</dbReference>
<feature type="region of interest" description="Disordered" evidence="13">
    <location>
        <begin position="1"/>
        <end position="39"/>
    </location>
</feature>
<evidence type="ECO:0000313" key="16">
    <source>
        <dbReference type="Proteomes" id="UP000002279"/>
    </source>
</evidence>
<evidence type="ECO:0000256" key="3">
    <source>
        <dbReference type="ARBA" id="ARBA00022499"/>
    </source>
</evidence>
<evidence type="ECO:0000256" key="9">
    <source>
        <dbReference type="ARBA" id="ARBA00023242"/>
    </source>
</evidence>
<feature type="compositionally biased region" description="Basic residues" evidence="13">
    <location>
        <begin position="394"/>
        <end position="416"/>
    </location>
</feature>
<dbReference type="Pfam" id="PF00076">
    <property type="entry name" value="RRM_1"/>
    <property type="match status" value="2"/>
</dbReference>
<feature type="domain" description="RRM" evidence="14">
    <location>
        <begin position="173"/>
        <end position="268"/>
    </location>
</feature>
<dbReference type="OMA" id="CAVPKKG"/>
<dbReference type="SMART" id="SM00360">
    <property type="entry name" value="RRM"/>
    <property type="match status" value="2"/>
</dbReference>
<gene>
    <name evidence="15" type="primary">RBM34</name>
</gene>
<evidence type="ECO:0000256" key="6">
    <source>
        <dbReference type="ARBA" id="ARBA00022843"/>
    </source>
</evidence>
<evidence type="ECO:0000256" key="13">
    <source>
        <dbReference type="SAM" id="MobiDB-lite"/>
    </source>
</evidence>
<keyword evidence="9" id="KW-0539">Nucleus</keyword>
<dbReference type="CDD" id="cd12394">
    <property type="entry name" value="RRM1_RBM34"/>
    <property type="match status" value="1"/>
</dbReference>
<feature type="region of interest" description="Disordered" evidence="13">
    <location>
        <begin position="350"/>
        <end position="416"/>
    </location>
</feature>
<dbReference type="PANTHER" id="PTHR23236:SF25">
    <property type="entry name" value="RNA-BINDING PROTEIN 34"/>
    <property type="match status" value="1"/>
</dbReference>
<keyword evidence="7 12" id="KW-0694">RNA-binding</keyword>
<dbReference type="FunCoup" id="F6Z7A5">
    <property type="interactions" value="2264"/>
</dbReference>
<dbReference type="OrthoDB" id="442677at2759"/>
<comment type="similarity">
    <text evidence="2">Belongs to the RRM RBM34 family.</text>
</comment>
<dbReference type="GO" id="GO:0000463">
    <property type="term" value="P:maturation of LSU-rRNA from tricistronic rRNA transcript (SSU-rRNA, 5.8S rRNA, LSU-rRNA)"/>
    <property type="evidence" value="ECO:0000318"/>
    <property type="project" value="GO_Central"/>
</dbReference>
<dbReference type="GO" id="GO:0005730">
    <property type="term" value="C:nucleolus"/>
    <property type="evidence" value="ECO:0000318"/>
    <property type="project" value="GO_Central"/>
</dbReference>
<dbReference type="InterPro" id="IPR034221">
    <property type="entry name" value="RBM34_RRM2"/>
</dbReference>
<evidence type="ECO:0000256" key="11">
    <source>
        <dbReference type="ARBA" id="ARBA00075574"/>
    </source>
</evidence>
<accession>F6Z7A5</accession>
<evidence type="ECO:0000256" key="2">
    <source>
        <dbReference type="ARBA" id="ARBA00007077"/>
    </source>
</evidence>
<dbReference type="GO" id="GO:0003723">
    <property type="term" value="F:RNA binding"/>
    <property type="evidence" value="ECO:0000318"/>
    <property type="project" value="GO_Central"/>
</dbReference>
<dbReference type="HOGENOM" id="CLU_050628_0_0_1"/>
<name>F6Z7A5_ORNAN</name>
<evidence type="ECO:0000256" key="1">
    <source>
        <dbReference type="ARBA" id="ARBA00004604"/>
    </source>
</evidence>
<feature type="compositionally biased region" description="Basic and acidic residues" evidence="13">
    <location>
        <begin position="129"/>
        <end position="140"/>
    </location>
</feature>
<dbReference type="GO" id="GO:0005694">
    <property type="term" value="C:chromosome"/>
    <property type="evidence" value="ECO:0007669"/>
    <property type="project" value="Ensembl"/>
</dbReference>
<evidence type="ECO:0000256" key="7">
    <source>
        <dbReference type="ARBA" id="ARBA00022884"/>
    </source>
</evidence>
<dbReference type="InterPro" id="IPR035979">
    <property type="entry name" value="RBD_domain_sf"/>
</dbReference>
<dbReference type="GeneTree" id="ENSGT00390000011249"/>
<evidence type="ECO:0000256" key="12">
    <source>
        <dbReference type="PROSITE-ProRule" id="PRU00176"/>
    </source>
</evidence>
<dbReference type="Gene3D" id="3.30.70.330">
    <property type="match status" value="2"/>
</dbReference>
<evidence type="ECO:0000256" key="5">
    <source>
        <dbReference type="ARBA" id="ARBA00022737"/>
    </source>
</evidence>
<dbReference type="PANTHER" id="PTHR23236">
    <property type="entry name" value="EUKARYOTIC TRANSLATION INITIATION FACTOR 4B/4H"/>
    <property type="match status" value="1"/>
</dbReference>
<feature type="compositionally biased region" description="Basic and acidic residues" evidence="13">
    <location>
        <begin position="159"/>
        <end position="170"/>
    </location>
</feature>
<evidence type="ECO:0000259" key="14">
    <source>
        <dbReference type="PROSITE" id="PS50102"/>
    </source>
</evidence>
<comment type="subcellular location">
    <subcellularLocation>
        <location evidence="1">Nucleus</location>
        <location evidence="1">Nucleolus</location>
    </subcellularLocation>
</comment>
<feature type="compositionally biased region" description="Basic and acidic residues" evidence="13">
    <location>
        <begin position="379"/>
        <end position="388"/>
    </location>
</feature>
<dbReference type="Ensembl" id="ENSOANT00000001925.3">
    <property type="protein sequence ID" value="ENSOANP00000001924.2"/>
    <property type="gene ID" value="ENSOANG00000001206.3"/>
</dbReference>
<dbReference type="CTD" id="23029"/>
<evidence type="ECO:0000313" key="15">
    <source>
        <dbReference type="Ensembl" id="ENSOANP00000001924.2"/>
    </source>
</evidence>
<sequence>MADERTEEEQQERRPSATGEYRIGQVAGSLPGASGSRGSAGAFALASLFAPTLLQTQALYRPAPAEATRRRKRKEEEESETPTGSAGEPRPPGKRAKKKRRQQPSLADQKLADRESALTCADEEEEERETQATEKRKGEARGPGGKAPARSAGAKPRKPHEGSPEAERLKNERTVFVGNLPVTCNKKKLKSIFKEYGPIESVRFRSVIPAEGISTKKLAAIKRKFHPEQKNINAYVVFKKESSAAKALKRNGTQISDGFRIRVDLASETSSRDKRSVFVGNLAYKIEEASVQEHFSDCGQVVAVRIVRDGVTGAGKGFGYVLFANTDAVQLALKLNNSELMGRKLRVMRSVSKEKTRASPNPNRKAFAASKQRFSSLKETGHSEHAFSGEKAIPGKKKKKKKGQKTANRKQAEKHK</sequence>
<dbReference type="RefSeq" id="XP_001512144.2">
    <property type="nucleotide sequence ID" value="XM_001512094.4"/>
</dbReference>
<dbReference type="GeneID" id="100081332"/>
<reference evidence="15" key="2">
    <citation type="submission" date="2025-09" db="UniProtKB">
        <authorList>
            <consortium name="Ensembl"/>
        </authorList>
    </citation>
    <scope>IDENTIFICATION</scope>
    <source>
        <strain evidence="15">Glennie</strain>
    </source>
</reference>
<keyword evidence="4" id="KW-0597">Phosphoprotein</keyword>
<dbReference type="AlphaFoldDB" id="F6Z7A5"/>
<dbReference type="SUPFAM" id="SSF54928">
    <property type="entry name" value="RNA-binding domain, RBD"/>
    <property type="match status" value="2"/>
</dbReference>
<dbReference type="Proteomes" id="UP000002279">
    <property type="component" value="Unplaced"/>
</dbReference>
<dbReference type="InterPro" id="IPR012677">
    <property type="entry name" value="Nucleotide-bd_a/b_plait_sf"/>
</dbReference>
<feature type="compositionally biased region" description="Low complexity" evidence="13">
    <location>
        <begin position="27"/>
        <end position="39"/>
    </location>
</feature>
<keyword evidence="16" id="KW-1185">Reference proteome</keyword>
<evidence type="ECO:0000256" key="8">
    <source>
        <dbReference type="ARBA" id="ARBA00022990"/>
    </source>
</evidence>
<dbReference type="PROSITE" id="PS50102">
    <property type="entry name" value="RRM"/>
    <property type="match status" value="2"/>
</dbReference>
<evidence type="ECO:0000256" key="4">
    <source>
        <dbReference type="ARBA" id="ARBA00022553"/>
    </source>
</evidence>
<dbReference type="KEGG" id="oaa:100081332"/>
<protein>
    <recommendedName>
        <fullName evidence="10">RNA-binding protein 34</fullName>
    </recommendedName>
    <alternativeName>
        <fullName evidence="11">RNA-binding motif protein 34</fullName>
    </alternativeName>
</protein>
<reference evidence="15" key="1">
    <citation type="submission" date="2025-08" db="UniProtKB">
        <authorList>
            <consortium name="Ensembl"/>
        </authorList>
    </citation>
    <scope>IDENTIFICATION</scope>
    <source>
        <strain evidence="15">Glennie</strain>
    </source>
</reference>
<dbReference type="InParanoid" id="F6Z7A5"/>
<keyword evidence="8" id="KW-0007">Acetylation</keyword>
<feature type="domain" description="RRM" evidence="14">
    <location>
        <begin position="275"/>
        <end position="352"/>
    </location>
</feature>
<dbReference type="Bgee" id="ENSOANG00000001206">
    <property type="expression patterns" value="Expressed in fibroblast and 8 other cell types or tissues"/>
</dbReference>